<dbReference type="PANTHER" id="PTHR13966">
    <property type="entry name" value="ENDONUCLEASE RELATED"/>
    <property type="match status" value="1"/>
</dbReference>
<dbReference type="GO" id="GO:0006309">
    <property type="term" value="P:apoptotic DNA fragmentation"/>
    <property type="evidence" value="ECO:0007669"/>
    <property type="project" value="TreeGrafter"/>
</dbReference>
<dbReference type="CDD" id="cd00091">
    <property type="entry name" value="NUC"/>
    <property type="match status" value="2"/>
</dbReference>
<dbReference type="OrthoDB" id="5960141at2759"/>
<dbReference type="InterPro" id="IPR044929">
    <property type="entry name" value="DNA/RNA_non-sp_Endonuclease_sf"/>
</dbReference>
<dbReference type="OMA" id="THFYVNA"/>
<keyword evidence="3" id="KW-0255">Endonuclease</keyword>
<feature type="compositionally biased region" description="Low complexity" evidence="6">
    <location>
        <begin position="426"/>
        <end position="471"/>
    </location>
</feature>
<organism evidence="10">
    <name type="scientific">Drosophila grimshawi</name>
    <name type="common">Hawaiian fruit fly</name>
    <name type="synonym">Idiomyia grimshawi</name>
    <dbReference type="NCBI Taxonomy" id="7222"/>
    <lineage>
        <taxon>Eukaryota</taxon>
        <taxon>Metazoa</taxon>
        <taxon>Ecdysozoa</taxon>
        <taxon>Arthropoda</taxon>
        <taxon>Hexapoda</taxon>
        <taxon>Insecta</taxon>
        <taxon>Pterygota</taxon>
        <taxon>Neoptera</taxon>
        <taxon>Endopterygota</taxon>
        <taxon>Diptera</taxon>
        <taxon>Brachycera</taxon>
        <taxon>Muscomorpha</taxon>
        <taxon>Ephydroidea</taxon>
        <taxon>Drosophilidae</taxon>
        <taxon>Drosophila</taxon>
        <taxon>Hawaiian Drosophila</taxon>
    </lineage>
</organism>
<keyword evidence="7" id="KW-0732">Signal</keyword>
<keyword evidence="10" id="KW-1185">Reference proteome</keyword>
<dbReference type="InterPro" id="IPR044925">
    <property type="entry name" value="His-Me_finger_sf"/>
</dbReference>
<evidence type="ECO:0000313" key="9">
    <source>
        <dbReference type="EMBL" id="EDV97814.1"/>
    </source>
</evidence>
<accession>B4J021</accession>
<evidence type="ECO:0000256" key="6">
    <source>
        <dbReference type="SAM" id="MobiDB-lite"/>
    </source>
</evidence>
<evidence type="ECO:0000256" key="3">
    <source>
        <dbReference type="ARBA" id="ARBA00022759"/>
    </source>
</evidence>
<evidence type="ECO:0000256" key="7">
    <source>
        <dbReference type="SAM" id="SignalP"/>
    </source>
</evidence>
<dbReference type="InterPro" id="IPR001604">
    <property type="entry name" value="Endo_G_ENPP1-like_dom"/>
</dbReference>
<dbReference type="GO" id="GO:0005634">
    <property type="term" value="C:nucleus"/>
    <property type="evidence" value="ECO:0007669"/>
    <property type="project" value="TreeGrafter"/>
</dbReference>
<feature type="compositionally biased region" description="Low complexity" evidence="6">
    <location>
        <begin position="559"/>
        <end position="636"/>
    </location>
</feature>
<sequence length="1418" mass="156338">MRCYVTVFLILKLLVSFSLAAKRLPRVLPHVEANPGVPVHGDCEFHVNGDLNDPAPLFARHNFFELIVPDPTDTVSLTNGELFDMFCPGAGFAAPFEKRTQLTVQCLQHKYFLVDGLIYPFMNFTCADWPTFTALRTGRECNGGTDLVKVGFQLDDDGFLQTYDVCHDELAEVTRYVHHVLYPSSYDYQHGVARPRFVELDFYGGRDVNTKYTQKEQNITISDILGMDASPYFNYSEDLFLARGHIVAKTDQIFGAAQMSTFLFINVAPQWQTFNGGNWEKVESSVRKFVADRNLTADCYTGTWGVSTLPDANGIERELYLDFDENNNGLIPVPKLYFRVIIDRENREGIVLVGVNNPYVTLEQIQSDYILCEDIGHRLSWVSWLKEDLLEGYSYACTVEDFTEVVKDLPLEDLHTNGVLGLDDIPTTAPPESTTQEPSTTAVPSITPPISTTVEPSTTSIPSTTPADSTTQEPSTTGVPSTTPADSTTVEPSTTSVPTTTPADGTTQEPSTTSVPSTTPADSTTQEPSTTGVPSTTPADSTTVEPSTTGVPSTTPADSTTQEPSSTSVPSTTPADSTTQEPSSTSVPSTTPADSTTVEPSTTSVPSTTPADSTTQGQSTAVPTTTDTPVTPTSAPISKQCHFSLTTDLKDPAPLLTPEGYLRWLLPNESGVYIVDDGTSIDMHCTAAMAAPFNRYTALTAHCLGNQIYEAEGLEVDVRSFSCQTWPTYEAMRTGKPCAGGTELLQIGFNVAAGMLPHLEICYDEQTQITRYVRYELTPANVAYQRNVAQPGYIRAGFYSNKDVNMFYGQAHQHEVLSETLGMDASIYLDSSRDLYLTRGQLAARQDFVHGSEQRATHFYVNAVPQWRSITIGNWLAVERSLRQFVANEALNVSVHAGSWGVSTLPNAHGQQTEIYLDSSEKQLPVPRLVYRIVIDQVSRKGIALVVVNNPHASLAETLQDYVVCDDIGAKLNWLDWEKTELMEGYSYACDVNDFTAVVKDLPLDDLHTTGLLGVSEGDKDSVCNFKVNGDLKDPAPLFVLRDAEGKAEYLQPNAQGVVEMKHGETFEMHCSGTKGSFTGHFADTAWLNASCWQEHSFLVLGSVHQLQDFVCKSWPSYTARRTDRSCNGGTNLLEVGFQLANDGEQYDDFLQTYDVCHNELAEVTRYVHHVLNPSSAQYQRSVSRPSFITGDFYGGKDVNGKYTQVQQNITISEILGMDASPYFDISGNVYLARGHLSAKTDFIFGAAQQATFFFVNAAPQWQTFNAGNWERIEDSVRKFVADEKITVDCYTGTWGVSTLPDVNGVPQELYLDFDENNNGLIPVPMLYFRVIIDRDSRKGVVLVGVNNPHASLQQIHDEYIICPDIGDQINWISWTKEDLKKGYSYACTVEDFTEVVKDLPLDDLQTNGVLGISTSFL</sequence>
<dbReference type="SMART" id="SM00892">
    <property type="entry name" value="Endonuclease_NS"/>
    <property type="match status" value="3"/>
</dbReference>
<dbReference type="Proteomes" id="UP000001070">
    <property type="component" value="Unassembled WGS sequence"/>
</dbReference>
<feature type="region of interest" description="Disordered" evidence="6">
    <location>
        <begin position="418"/>
        <end position="639"/>
    </location>
</feature>
<dbReference type="FunFam" id="3.40.570.10:FF:000007">
    <property type="entry name" value="Alkaline nuclease"/>
    <property type="match status" value="3"/>
</dbReference>
<dbReference type="Gene3D" id="3.40.570.10">
    <property type="entry name" value="Extracellular Endonuclease, subunit A"/>
    <property type="match status" value="3"/>
</dbReference>
<feature type="domain" description="DNA/RNA non-specific endonuclease/pyrophosphatase/phosphodiesterase" evidence="8">
    <location>
        <begin position="159"/>
        <end position="402"/>
    </location>
</feature>
<dbReference type="GO" id="GO:0004521">
    <property type="term" value="F:RNA endonuclease activity"/>
    <property type="evidence" value="ECO:0007669"/>
    <property type="project" value="TreeGrafter"/>
</dbReference>
<evidence type="ECO:0000313" key="10">
    <source>
        <dbReference type="Proteomes" id="UP000001070"/>
    </source>
</evidence>
<keyword evidence="3" id="KW-0378">Hydrolase</keyword>
<keyword evidence="2" id="KW-0540">Nuclease</keyword>
<name>B4J021_DROGR</name>
<dbReference type="HOGENOM" id="CLU_256295_0_0_1"/>
<dbReference type="FunCoup" id="B4J021">
    <property type="interactions" value="4"/>
</dbReference>
<dbReference type="InParanoid" id="B4J021"/>
<dbReference type="InterPro" id="IPR040255">
    <property type="entry name" value="Non-specific_endonuclease"/>
</dbReference>
<dbReference type="GO" id="GO:0005743">
    <property type="term" value="C:mitochondrial inner membrane"/>
    <property type="evidence" value="ECO:0007669"/>
    <property type="project" value="TreeGrafter"/>
</dbReference>
<dbReference type="GO" id="GO:0000014">
    <property type="term" value="F:single-stranded DNA endodeoxyribonuclease activity"/>
    <property type="evidence" value="ECO:0007669"/>
    <property type="project" value="TreeGrafter"/>
</dbReference>
<evidence type="ECO:0000256" key="2">
    <source>
        <dbReference type="ARBA" id="ARBA00022722"/>
    </source>
</evidence>
<evidence type="ECO:0000256" key="4">
    <source>
        <dbReference type="PIRSR" id="PIRSR640255-1"/>
    </source>
</evidence>
<evidence type="ECO:0000259" key="8">
    <source>
        <dbReference type="SMART" id="SM00892"/>
    </source>
</evidence>
<feature type="domain" description="DNA/RNA non-specific endonuclease/pyrophosphatase/phosphodiesterase" evidence="8">
    <location>
        <begin position="755"/>
        <end position="995"/>
    </location>
</feature>
<feature type="active site" description="Proton acceptor" evidence="4">
    <location>
        <position position="1236"/>
    </location>
</feature>
<dbReference type="SUPFAM" id="SSF54060">
    <property type="entry name" value="His-Me finger endonucleases"/>
    <property type="match status" value="3"/>
</dbReference>
<feature type="binding site" evidence="5">
    <location>
        <position position="1266"/>
    </location>
    <ligand>
        <name>Mg(2+)</name>
        <dbReference type="ChEBI" id="CHEBI:18420"/>
        <note>catalytic</note>
    </ligand>
</feature>
<dbReference type="GO" id="GO:0003676">
    <property type="term" value="F:nucleic acid binding"/>
    <property type="evidence" value="ECO:0007669"/>
    <property type="project" value="InterPro"/>
</dbReference>
<dbReference type="PANTHER" id="PTHR13966:SF19">
    <property type="entry name" value="NUCLEASE EXOG, MITOCHONDRIAL"/>
    <property type="match status" value="1"/>
</dbReference>
<dbReference type="PhylomeDB" id="B4J021"/>
<dbReference type="STRING" id="7222.B4J021"/>
<keyword evidence="5" id="KW-0479">Metal-binding</keyword>
<protein>
    <submittedName>
        <fullName evidence="9">GH14485</fullName>
    </submittedName>
</protein>
<feature type="domain" description="DNA/RNA non-specific endonuclease/pyrophosphatase/phosphodiesterase" evidence="8">
    <location>
        <begin position="1150"/>
        <end position="1393"/>
    </location>
</feature>
<dbReference type="GO" id="GO:0046872">
    <property type="term" value="F:metal ion binding"/>
    <property type="evidence" value="ECO:0007669"/>
    <property type="project" value="UniProtKB-KW"/>
</dbReference>
<feature type="compositionally biased region" description="Polar residues" evidence="6">
    <location>
        <begin position="526"/>
        <end position="558"/>
    </location>
</feature>
<feature type="chain" id="PRO_5002811098" evidence="7">
    <location>
        <begin position="21"/>
        <end position="1418"/>
    </location>
</feature>
<evidence type="ECO:0000256" key="1">
    <source>
        <dbReference type="ARBA" id="ARBA00010052"/>
    </source>
</evidence>
<gene>
    <name evidence="9" type="primary">Dgri\GH14485</name>
    <name evidence="9" type="ORF">Dgri_GH14485</name>
</gene>
<dbReference type="Pfam" id="PF01223">
    <property type="entry name" value="Endonuclease_NS"/>
    <property type="match status" value="3"/>
</dbReference>
<evidence type="ECO:0000256" key="5">
    <source>
        <dbReference type="PIRSR" id="PIRSR640255-2"/>
    </source>
</evidence>
<proteinExistence type="inferred from homology"/>
<reference evidence="9 10" key="1">
    <citation type="journal article" date="2007" name="Nature">
        <title>Evolution of genes and genomes on the Drosophila phylogeny.</title>
        <authorList>
            <consortium name="Drosophila 12 Genomes Consortium"/>
            <person name="Clark A.G."/>
            <person name="Eisen M.B."/>
            <person name="Smith D.R."/>
            <person name="Bergman C.M."/>
            <person name="Oliver B."/>
            <person name="Markow T.A."/>
            <person name="Kaufman T.C."/>
            <person name="Kellis M."/>
            <person name="Gelbart W."/>
            <person name="Iyer V.N."/>
            <person name="Pollard D.A."/>
            <person name="Sackton T.B."/>
            <person name="Larracuente A.M."/>
            <person name="Singh N.D."/>
            <person name="Abad J.P."/>
            <person name="Abt D.N."/>
            <person name="Adryan B."/>
            <person name="Aguade M."/>
            <person name="Akashi H."/>
            <person name="Anderson W.W."/>
            <person name="Aquadro C.F."/>
            <person name="Ardell D.H."/>
            <person name="Arguello R."/>
            <person name="Artieri C.G."/>
            <person name="Barbash D.A."/>
            <person name="Barker D."/>
            <person name="Barsanti P."/>
            <person name="Batterham P."/>
            <person name="Batzoglou S."/>
            <person name="Begun D."/>
            <person name="Bhutkar A."/>
            <person name="Blanco E."/>
            <person name="Bosak S.A."/>
            <person name="Bradley R.K."/>
            <person name="Brand A.D."/>
            <person name="Brent M.R."/>
            <person name="Brooks A.N."/>
            <person name="Brown R.H."/>
            <person name="Butlin R.K."/>
            <person name="Caggese C."/>
            <person name="Calvi B.R."/>
            <person name="Bernardo de Carvalho A."/>
            <person name="Caspi A."/>
            <person name="Castrezana S."/>
            <person name="Celniker S.E."/>
            <person name="Chang J.L."/>
            <person name="Chapple C."/>
            <person name="Chatterji S."/>
            <person name="Chinwalla A."/>
            <person name="Civetta A."/>
            <person name="Clifton S.W."/>
            <person name="Comeron J.M."/>
            <person name="Costello J.C."/>
            <person name="Coyne J.A."/>
            <person name="Daub J."/>
            <person name="David R.G."/>
            <person name="Delcher A.L."/>
            <person name="Delehaunty K."/>
            <person name="Do C.B."/>
            <person name="Ebling H."/>
            <person name="Edwards K."/>
            <person name="Eickbush T."/>
            <person name="Evans J.D."/>
            <person name="Filipski A."/>
            <person name="Findeiss S."/>
            <person name="Freyhult E."/>
            <person name="Fulton L."/>
            <person name="Fulton R."/>
            <person name="Garcia A.C."/>
            <person name="Gardiner A."/>
            <person name="Garfield D.A."/>
            <person name="Garvin B.E."/>
            <person name="Gibson G."/>
            <person name="Gilbert D."/>
            <person name="Gnerre S."/>
            <person name="Godfrey J."/>
            <person name="Good R."/>
            <person name="Gotea V."/>
            <person name="Gravely B."/>
            <person name="Greenberg A.J."/>
            <person name="Griffiths-Jones S."/>
            <person name="Gross S."/>
            <person name="Guigo R."/>
            <person name="Gustafson E.A."/>
            <person name="Haerty W."/>
            <person name="Hahn M.W."/>
            <person name="Halligan D.L."/>
            <person name="Halpern A.L."/>
            <person name="Halter G.M."/>
            <person name="Han M.V."/>
            <person name="Heger A."/>
            <person name="Hillier L."/>
            <person name="Hinrichs A.S."/>
            <person name="Holmes I."/>
            <person name="Hoskins R.A."/>
            <person name="Hubisz M.J."/>
            <person name="Hultmark D."/>
            <person name="Huntley M.A."/>
            <person name="Jaffe D.B."/>
            <person name="Jagadeeshan S."/>
            <person name="Jeck W.R."/>
            <person name="Johnson J."/>
            <person name="Jones C.D."/>
            <person name="Jordan W.C."/>
            <person name="Karpen G.H."/>
            <person name="Kataoka E."/>
            <person name="Keightley P.D."/>
            <person name="Kheradpour P."/>
            <person name="Kirkness E.F."/>
            <person name="Koerich L.B."/>
            <person name="Kristiansen K."/>
            <person name="Kudrna D."/>
            <person name="Kulathinal R.J."/>
            <person name="Kumar S."/>
            <person name="Kwok R."/>
            <person name="Lander E."/>
            <person name="Langley C.H."/>
            <person name="Lapoint R."/>
            <person name="Lazzaro B.P."/>
            <person name="Lee S.J."/>
            <person name="Levesque L."/>
            <person name="Li R."/>
            <person name="Lin C.F."/>
            <person name="Lin M.F."/>
            <person name="Lindblad-Toh K."/>
            <person name="Llopart A."/>
            <person name="Long M."/>
            <person name="Low L."/>
            <person name="Lozovsky E."/>
            <person name="Lu J."/>
            <person name="Luo M."/>
            <person name="Machado C.A."/>
            <person name="Makalowski W."/>
            <person name="Marzo M."/>
            <person name="Matsuda M."/>
            <person name="Matzkin L."/>
            <person name="McAllister B."/>
            <person name="McBride C.S."/>
            <person name="McKernan B."/>
            <person name="McKernan K."/>
            <person name="Mendez-Lago M."/>
            <person name="Minx P."/>
            <person name="Mollenhauer M.U."/>
            <person name="Montooth K."/>
            <person name="Mount S.M."/>
            <person name="Mu X."/>
            <person name="Myers E."/>
            <person name="Negre B."/>
            <person name="Newfeld S."/>
            <person name="Nielsen R."/>
            <person name="Noor M.A."/>
            <person name="O'Grady P."/>
            <person name="Pachter L."/>
            <person name="Papaceit M."/>
            <person name="Parisi M.J."/>
            <person name="Parisi M."/>
            <person name="Parts L."/>
            <person name="Pedersen J.S."/>
            <person name="Pesole G."/>
            <person name="Phillippy A.M."/>
            <person name="Ponting C.P."/>
            <person name="Pop M."/>
            <person name="Porcelli D."/>
            <person name="Powell J.R."/>
            <person name="Prohaska S."/>
            <person name="Pruitt K."/>
            <person name="Puig M."/>
            <person name="Quesneville H."/>
            <person name="Ram K.R."/>
            <person name="Rand D."/>
            <person name="Rasmussen M.D."/>
            <person name="Reed L.K."/>
            <person name="Reenan R."/>
            <person name="Reily A."/>
            <person name="Remington K.A."/>
            <person name="Rieger T.T."/>
            <person name="Ritchie M.G."/>
            <person name="Robin C."/>
            <person name="Rogers Y.H."/>
            <person name="Rohde C."/>
            <person name="Rozas J."/>
            <person name="Rubenfield M.J."/>
            <person name="Ruiz A."/>
            <person name="Russo S."/>
            <person name="Salzberg S.L."/>
            <person name="Sanchez-Gracia A."/>
            <person name="Saranga D.J."/>
            <person name="Sato H."/>
            <person name="Schaeffer S.W."/>
            <person name="Schatz M.C."/>
            <person name="Schlenke T."/>
            <person name="Schwartz R."/>
            <person name="Segarra C."/>
            <person name="Singh R.S."/>
            <person name="Sirot L."/>
            <person name="Sirota M."/>
            <person name="Sisneros N.B."/>
            <person name="Smith C.D."/>
            <person name="Smith T.F."/>
            <person name="Spieth J."/>
            <person name="Stage D.E."/>
            <person name="Stark A."/>
            <person name="Stephan W."/>
            <person name="Strausberg R.L."/>
            <person name="Strempel S."/>
            <person name="Sturgill D."/>
            <person name="Sutton G."/>
            <person name="Sutton G.G."/>
            <person name="Tao W."/>
            <person name="Teichmann S."/>
            <person name="Tobari Y.N."/>
            <person name="Tomimura Y."/>
            <person name="Tsolas J.M."/>
            <person name="Valente V.L."/>
            <person name="Venter E."/>
            <person name="Venter J.C."/>
            <person name="Vicario S."/>
            <person name="Vieira F.G."/>
            <person name="Vilella A.J."/>
            <person name="Villasante A."/>
            <person name="Walenz B."/>
            <person name="Wang J."/>
            <person name="Wasserman M."/>
            <person name="Watts T."/>
            <person name="Wilson D."/>
            <person name="Wilson R.K."/>
            <person name="Wing R.A."/>
            <person name="Wolfner M.F."/>
            <person name="Wong A."/>
            <person name="Wong G.K."/>
            <person name="Wu C.I."/>
            <person name="Wu G."/>
            <person name="Yamamoto D."/>
            <person name="Yang H.P."/>
            <person name="Yang S.P."/>
            <person name="Yorke J.A."/>
            <person name="Yoshida K."/>
            <person name="Zdobnov E."/>
            <person name="Zhang P."/>
            <person name="Zhang Y."/>
            <person name="Zimin A.V."/>
            <person name="Baldwin J."/>
            <person name="Abdouelleil A."/>
            <person name="Abdulkadir J."/>
            <person name="Abebe A."/>
            <person name="Abera B."/>
            <person name="Abreu J."/>
            <person name="Acer S.C."/>
            <person name="Aftuck L."/>
            <person name="Alexander A."/>
            <person name="An P."/>
            <person name="Anderson E."/>
            <person name="Anderson S."/>
            <person name="Arachi H."/>
            <person name="Azer M."/>
            <person name="Bachantsang P."/>
            <person name="Barry A."/>
            <person name="Bayul T."/>
            <person name="Berlin A."/>
            <person name="Bessette D."/>
            <person name="Bloom T."/>
            <person name="Blye J."/>
            <person name="Boguslavskiy L."/>
            <person name="Bonnet C."/>
            <person name="Boukhgalter B."/>
            <person name="Bourzgui I."/>
            <person name="Brown A."/>
            <person name="Cahill P."/>
            <person name="Channer S."/>
            <person name="Cheshatsang Y."/>
            <person name="Chuda L."/>
            <person name="Citroen M."/>
            <person name="Collymore A."/>
            <person name="Cooke P."/>
            <person name="Costello M."/>
            <person name="D'Aco K."/>
            <person name="Daza R."/>
            <person name="De Haan G."/>
            <person name="DeGray S."/>
            <person name="DeMaso C."/>
            <person name="Dhargay N."/>
            <person name="Dooley K."/>
            <person name="Dooley E."/>
            <person name="Doricent M."/>
            <person name="Dorje P."/>
            <person name="Dorjee K."/>
            <person name="Dupes A."/>
            <person name="Elong R."/>
            <person name="Falk J."/>
            <person name="Farina A."/>
            <person name="Faro S."/>
            <person name="Ferguson D."/>
            <person name="Fisher S."/>
            <person name="Foley C.D."/>
            <person name="Franke A."/>
            <person name="Friedrich D."/>
            <person name="Gadbois L."/>
            <person name="Gearin G."/>
            <person name="Gearin C.R."/>
            <person name="Giannoukos G."/>
            <person name="Goode T."/>
            <person name="Graham J."/>
            <person name="Grandbois E."/>
            <person name="Grewal S."/>
            <person name="Gyaltsen K."/>
            <person name="Hafez N."/>
            <person name="Hagos B."/>
            <person name="Hall J."/>
            <person name="Henson C."/>
            <person name="Hollinger A."/>
            <person name="Honan T."/>
            <person name="Huard M.D."/>
            <person name="Hughes L."/>
            <person name="Hurhula B."/>
            <person name="Husby M.E."/>
            <person name="Kamat A."/>
            <person name="Kanga B."/>
            <person name="Kashin S."/>
            <person name="Khazanovich D."/>
            <person name="Kisner P."/>
            <person name="Lance K."/>
            <person name="Lara M."/>
            <person name="Lee W."/>
            <person name="Lennon N."/>
            <person name="Letendre F."/>
            <person name="LeVine R."/>
            <person name="Lipovsky A."/>
            <person name="Liu X."/>
            <person name="Liu J."/>
            <person name="Liu S."/>
            <person name="Lokyitsang T."/>
            <person name="Lokyitsang Y."/>
            <person name="Lubonja R."/>
            <person name="Lui A."/>
            <person name="MacDonald P."/>
            <person name="Magnisalis V."/>
            <person name="Maru K."/>
            <person name="Matthews C."/>
            <person name="McCusker W."/>
            <person name="McDonough S."/>
            <person name="Mehta T."/>
            <person name="Meldrim J."/>
            <person name="Meneus L."/>
            <person name="Mihai O."/>
            <person name="Mihalev A."/>
            <person name="Mihova T."/>
            <person name="Mittelman R."/>
            <person name="Mlenga V."/>
            <person name="Montmayeur A."/>
            <person name="Mulrain L."/>
            <person name="Navidi A."/>
            <person name="Naylor J."/>
            <person name="Negash T."/>
            <person name="Nguyen T."/>
            <person name="Nguyen N."/>
            <person name="Nicol R."/>
            <person name="Norbu C."/>
            <person name="Norbu N."/>
            <person name="Novod N."/>
            <person name="O'Neill B."/>
            <person name="Osman S."/>
            <person name="Markiewicz E."/>
            <person name="Oyono O.L."/>
            <person name="Patti C."/>
            <person name="Phunkhang P."/>
            <person name="Pierre F."/>
            <person name="Priest M."/>
            <person name="Raghuraman S."/>
            <person name="Rege F."/>
            <person name="Reyes R."/>
            <person name="Rise C."/>
            <person name="Rogov P."/>
            <person name="Ross K."/>
            <person name="Ryan E."/>
            <person name="Settipalli S."/>
            <person name="Shea T."/>
            <person name="Sherpa N."/>
            <person name="Shi L."/>
            <person name="Shih D."/>
            <person name="Sparrow T."/>
            <person name="Spaulding J."/>
            <person name="Stalker J."/>
            <person name="Stange-Thomann N."/>
            <person name="Stavropoulos S."/>
            <person name="Stone C."/>
            <person name="Strader C."/>
            <person name="Tesfaye S."/>
            <person name="Thomson T."/>
            <person name="Thoulutsang Y."/>
            <person name="Thoulutsang D."/>
            <person name="Topham K."/>
            <person name="Topping I."/>
            <person name="Tsamla T."/>
            <person name="Vassiliev H."/>
            <person name="Vo A."/>
            <person name="Wangchuk T."/>
            <person name="Wangdi T."/>
            <person name="Weiand M."/>
            <person name="Wilkinson J."/>
            <person name="Wilson A."/>
            <person name="Yadav S."/>
            <person name="Young G."/>
            <person name="Yu Q."/>
            <person name="Zembek L."/>
            <person name="Zhong D."/>
            <person name="Zimmer A."/>
            <person name="Zwirko Z."/>
            <person name="Jaffe D.B."/>
            <person name="Alvarez P."/>
            <person name="Brockman W."/>
            <person name="Butler J."/>
            <person name="Chin C."/>
            <person name="Gnerre S."/>
            <person name="Grabherr M."/>
            <person name="Kleber M."/>
            <person name="Mauceli E."/>
            <person name="MacCallum I."/>
        </authorList>
    </citation>
    <scope>NUCLEOTIDE SEQUENCE [LARGE SCALE GENOMIC DNA]</scope>
    <source>
        <strain evidence="10">Tucson 15287-2541.00</strain>
    </source>
</reference>
<comment type="similarity">
    <text evidence="1">Belongs to the DNA/RNA non-specific endonuclease family.</text>
</comment>
<feature type="compositionally biased region" description="Polar residues" evidence="6">
    <location>
        <begin position="472"/>
        <end position="486"/>
    </location>
</feature>
<feature type="signal peptide" evidence="7">
    <location>
        <begin position="1"/>
        <end position="20"/>
    </location>
</feature>
<dbReference type="eggNOG" id="ENOG502RZDX">
    <property type="taxonomic scope" value="Eukaryota"/>
</dbReference>
<dbReference type="EMBL" id="CH916366">
    <property type="protein sequence ID" value="EDV97814.1"/>
    <property type="molecule type" value="Genomic_DNA"/>
</dbReference>
<feature type="compositionally biased region" description="Low complexity" evidence="6">
    <location>
        <begin position="487"/>
        <end position="525"/>
    </location>
</feature>